<proteinExistence type="predicted"/>
<dbReference type="PANTHER" id="PTHR46401:SF2">
    <property type="entry name" value="GLYCOSYLTRANSFERASE WBBK-RELATED"/>
    <property type="match status" value="1"/>
</dbReference>
<evidence type="ECO:0000256" key="1">
    <source>
        <dbReference type="ARBA" id="ARBA00022676"/>
    </source>
</evidence>
<dbReference type="RefSeq" id="WP_254571717.1">
    <property type="nucleotide sequence ID" value="NZ_CP098502.1"/>
</dbReference>
<evidence type="ECO:0000313" key="6">
    <source>
        <dbReference type="Proteomes" id="UP001056035"/>
    </source>
</evidence>
<dbReference type="InterPro" id="IPR001296">
    <property type="entry name" value="Glyco_trans_1"/>
</dbReference>
<dbReference type="CDD" id="cd03809">
    <property type="entry name" value="GT4_MtfB-like"/>
    <property type="match status" value="1"/>
</dbReference>
<feature type="domain" description="Glycosyl transferase family 1" evidence="3">
    <location>
        <begin position="176"/>
        <end position="329"/>
    </location>
</feature>
<dbReference type="Pfam" id="PF13439">
    <property type="entry name" value="Glyco_transf_4"/>
    <property type="match status" value="1"/>
</dbReference>
<gene>
    <name evidence="5" type="ORF">NBH00_02170</name>
</gene>
<name>A0ABY5DWK4_9ACTN</name>
<keyword evidence="6" id="KW-1185">Reference proteome</keyword>
<dbReference type="PANTHER" id="PTHR46401">
    <property type="entry name" value="GLYCOSYLTRANSFERASE WBBK-RELATED"/>
    <property type="match status" value="1"/>
</dbReference>
<protein>
    <submittedName>
        <fullName evidence="5">Glycosyltransferase family 4 protein</fullName>
    </submittedName>
</protein>
<evidence type="ECO:0000313" key="5">
    <source>
        <dbReference type="EMBL" id="UTI65025.1"/>
    </source>
</evidence>
<dbReference type="InterPro" id="IPR028098">
    <property type="entry name" value="Glyco_trans_4-like_N"/>
</dbReference>
<dbReference type="Proteomes" id="UP001056035">
    <property type="component" value="Chromosome"/>
</dbReference>
<dbReference type="Gene3D" id="3.40.50.2000">
    <property type="entry name" value="Glycogen Phosphorylase B"/>
    <property type="match status" value="2"/>
</dbReference>
<evidence type="ECO:0000259" key="3">
    <source>
        <dbReference type="Pfam" id="PF00534"/>
    </source>
</evidence>
<organism evidence="5 6">
    <name type="scientific">Paraconexibacter antarcticus</name>
    <dbReference type="NCBI Taxonomy" id="2949664"/>
    <lineage>
        <taxon>Bacteria</taxon>
        <taxon>Bacillati</taxon>
        <taxon>Actinomycetota</taxon>
        <taxon>Thermoleophilia</taxon>
        <taxon>Solirubrobacterales</taxon>
        <taxon>Paraconexibacteraceae</taxon>
        <taxon>Paraconexibacter</taxon>
    </lineage>
</organism>
<reference evidence="5 6" key="1">
    <citation type="submission" date="2022-06" db="EMBL/GenBank/DDBJ databases">
        <title>Paraconexibacter antarcticus.</title>
        <authorList>
            <person name="Kim C.S."/>
        </authorList>
    </citation>
    <scope>NUCLEOTIDE SEQUENCE [LARGE SCALE GENOMIC DNA]</scope>
    <source>
        <strain evidence="5 6">02-257</strain>
    </source>
</reference>
<dbReference type="SUPFAM" id="SSF53756">
    <property type="entry name" value="UDP-Glycosyltransferase/glycogen phosphorylase"/>
    <property type="match status" value="1"/>
</dbReference>
<accession>A0ABY5DWK4</accession>
<sequence length="353" mass="37987">MRVLVDTTFALRGPTGTGVYLARLLDELPRLGVEVVEAQNEARRAPAGGGWRSGLNLGVDTWWTSVELPRRARAARADLIHHPLPARCPVAPVPQVVTVHDLAFERVPECFDPVFRRFASVTHRAAARHAEAVICVSRTTALDVRARWGVPEERIVVARHGPGQEVDTSRPRPGAAHFLYIGDDEPRKNLPLLLEAHRALRAMSQTAVPPLVLAGTVDPLIASGSADRDGHGRAVRLVDRPEPEALATLLADAVALVLPSLFEGFGLTALEAMAAGVPVIAARSPGLVETCGDAALYANPHDANDLAHVLDRVAGDAALRRDMSERGRRHAAEFSWARAARAHVQAYNLALDG</sequence>
<dbReference type="Pfam" id="PF00534">
    <property type="entry name" value="Glycos_transf_1"/>
    <property type="match status" value="1"/>
</dbReference>
<keyword evidence="1" id="KW-0328">Glycosyltransferase</keyword>
<evidence type="ECO:0000259" key="4">
    <source>
        <dbReference type="Pfam" id="PF13439"/>
    </source>
</evidence>
<evidence type="ECO:0000256" key="2">
    <source>
        <dbReference type="ARBA" id="ARBA00022679"/>
    </source>
</evidence>
<dbReference type="EMBL" id="CP098502">
    <property type="protein sequence ID" value="UTI65025.1"/>
    <property type="molecule type" value="Genomic_DNA"/>
</dbReference>
<feature type="domain" description="Glycosyltransferase subfamily 4-like N-terminal" evidence="4">
    <location>
        <begin position="16"/>
        <end position="161"/>
    </location>
</feature>
<keyword evidence="2" id="KW-0808">Transferase</keyword>